<dbReference type="EMBL" id="KB467943">
    <property type="protein sequence ID" value="PCH38939.1"/>
    <property type="molecule type" value="Genomic_DNA"/>
</dbReference>
<accession>A0A2H3JJI5</accession>
<sequence length="305" mass="35568">MFIVALPTELLREIVWLYVFDTCLSDKDADTQTLLTKPPWVLIEPLTVASQRFRPLTLEAWFQTFTVRRPDWLLNLDAIPQVTTWARQVHCIDSDRALHQDDPPWNLCNFGHITKLRLDVDPIDFEYRVRFLNVPPTLHELQLCNHPELSPRVVKDIARVFPELRVLKLSQSTVWCGLCYTCNVPSFKAQPPSPLIYTNGNGLPIHYNSAWSSLKHLHTVQLTLGYELDGETSVDEENKNIWCGECDQCMSRMYPDEDFRMAWVHKKTSVLSRPPSLRRVEWRFKYLDLPVETVEAILDEAYENE</sequence>
<organism evidence="1 2">
    <name type="scientific">Wolfiporia cocos (strain MD-104)</name>
    <name type="common">Brown rot fungus</name>
    <dbReference type="NCBI Taxonomy" id="742152"/>
    <lineage>
        <taxon>Eukaryota</taxon>
        <taxon>Fungi</taxon>
        <taxon>Dikarya</taxon>
        <taxon>Basidiomycota</taxon>
        <taxon>Agaricomycotina</taxon>
        <taxon>Agaricomycetes</taxon>
        <taxon>Polyporales</taxon>
        <taxon>Phaeolaceae</taxon>
        <taxon>Wolfiporia</taxon>
    </lineage>
</organism>
<keyword evidence="2" id="KW-1185">Reference proteome</keyword>
<protein>
    <submittedName>
        <fullName evidence="1">Uncharacterized protein</fullName>
    </submittedName>
</protein>
<gene>
    <name evidence="1" type="ORF">WOLCODRAFT_167715</name>
</gene>
<dbReference type="Proteomes" id="UP000218811">
    <property type="component" value="Unassembled WGS sequence"/>
</dbReference>
<dbReference type="OrthoDB" id="3167300at2759"/>
<dbReference type="OMA" id="LLMRFDH"/>
<evidence type="ECO:0000313" key="2">
    <source>
        <dbReference type="Proteomes" id="UP000218811"/>
    </source>
</evidence>
<evidence type="ECO:0000313" key="1">
    <source>
        <dbReference type="EMBL" id="PCH38939.1"/>
    </source>
</evidence>
<dbReference type="AlphaFoldDB" id="A0A2H3JJI5"/>
<reference evidence="1 2" key="1">
    <citation type="journal article" date="2012" name="Science">
        <title>The Paleozoic origin of enzymatic lignin decomposition reconstructed from 31 fungal genomes.</title>
        <authorList>
            <person name="Floudas D."/>
            <person name="Binder M."/>
            <person name="Riley R."/>
            <person name="Barry K."/>
            <person name="Blanchette R.A."/>
            <person name="Henrissat B."/>
            <person name="Martinez A.T."/>
            <person name="Otillar R."/>
            <person name="Spatafora J.W."/>
            <person name="Yadav J.S."/>
            <person name="Aerts A."/>
            <person name="Benoit I."/>
            <person name="Boyd A."/>
            <person name="Carlson A."/>
            <person name="Copeland A."/>
            <person name="Coutinho P.M."/>
            <person name="de Vries R.P."/>
            <person name="Ferreira P."/>
            <person name="Findley K."/>
            <person name="Foster B."/>
            <person name="Gaskell J."/>
            <person name="Glotzer D."/>
            <person name="Gorecki P."/>
            <person name="Heitman J."/>
            <person name="Hesse C."/>
            <person name="Hori C."/>
            <person name="Igarashi K."/>
            <person name="Jurgens J.A."/>
            <person name="Kallen N."/>
            <person name="Kersten P."/>
            <person name="Kohler A."/>
            <person name="Kuees U."/>
            <person name="Kumar T.K.A."/>
            <person name="Kuo A."/>
            <person name="LaButti K."/>
            <person name="Larrondo L.F."/>
            <person name="Lindquist E."/>
            <person name="Ling A."/>
            <person name="Lombard V."/>
            <person name="Lucas S."/>
            <person name="Lundell T."/>
            <person name="Martin R."/>
            <person name="McLaughlin D.J."/>
            <person name="Morgenstern I."/>
            <person name="Morin E."/>
            <person name="Murat C."/>
            <person name="Nagy L.G."/>
            <person name="Nolan M."/>
            <person name="Ohm R.A."/>
            <person name="Patyshakuliyeva A."/>
            <person name="Rokas A."/>
            <person name="Ruiz-Duenas F.J."/>
            <person name="Sabat G."/>
            <person name="Salamov A."/>
            <person name="Samejima M."/>
            <person name="Schmutz J."/>
            <person name="Slot J.C."/>
            <person name="St John F."/>
            <person name="Stenlid J."/>
            <person name="Sun H."/>
            <person name="Sun S."/>
            <person name="Syed K."/>
            <person name="Tsang A."/>
            <person name="Wiebenga A."/>
            <person name="Young D."/>
            <person name="Pisabarro A."/>
            <person name="Eastwood D.C."/>
            <person name="Martin F."/>
            <person name="Cullen D."/>
            <person name="Grigoriev I.V."/>
            <person name="Hibbett D.S."/>
        </authorList>
    </citation>
    <scope>NUCLEOTIDE SEQUENCE [LARGE SCALE GENOMIC DNA]</scope>
    <source>
        <strain evidence="1 2">MD-104</strain>
    </source>
</reference>
<name>A0A2H3JJI5_WOLCO</name>
<proteinExistence type="predicted"/>